<dbReference type="PANTHER" id="PTHR46407:SF3">
    <property type="entry name" value="OS02G0208700 PROTEIN"/>
    <property type="match status" value="1"/>
</dbReference>
<feature type="domain" description="F-box" evidence="1">
    <location>
        <begin position="5"/>
        <end position="46"/>
    </location>
</feature>
<name>A0ABR0WS81_REHGL</name>
<dbReference type="Proteomes" id="UP001318860">
    <property type="component" value="Unassembled WGS sequence"/>
</dbReference>
<organism evidence="2 3">
    <name type="scientific">Rehmannia glutinosa</name>
    <name type="common">Chinese foxglove</name>
    <dbReference type="NCBI Taxonomy" id="99300"/>
    <lineage>
        <taxon>Eukaryota</taxon>
        <taxon>Viridiplantae</taxon>
        <taxon>Streptophyta</taxon>
        <taxon>Embryophyta</taxon>
        <taxon>Tracheophyta</taxon>
        <taxon>Spermatophyta</taxon>
        <taxon>Magnoliopsida</taxon>
        <taxon>eudicotyledons</taxon>
        <taxon>Gunneridae</taxon>
        <taxon>Pentapetalae</taxon>
        <taxon>asterids</taxon>
        <taxon>lamiids</taxon>
        <taxon>Lamiales</taxon>
        <taxon>Orobanchaceae</taxon>
        <taxon>Rehmannieae</taxon>
        <taxon>Rehmannia</taxon>
    </lineage>
</organism>
<reference evidence="2 3" key="1">
    <citation type="journal article" date="2021" name="Comput. Struct. Biotechnol. J.">
        <title>De novo genome assembly of the potent medicinal plant Rehmannia glutinosa using nanopore technology.</title>
        <authorList>
            <person name="Ma L."/>
            <person name="Dong C."/>
            <person name="Song C."/>
            <person name="Wang X."/>
            <person name="Zheng X."/>
            <person name="Niu Y."/>
            <person name="Chen S."/>
            <person name="Feng W."/>
        </authorList>
    </citation>
    <scope>NUCLEOTIDE SEQUENCE [LARGE SCALE GENOMIC DNA]</scope>
    <source>
        <strain evidence="2">DH-2019</strain>
    </source>
</reference>
<gene>
    <name evidence="2" type="ORF">DH2020_016430</name>
</gene>
<keyword evidence="3" id="KW-1185">Reference proteome</keyword>
<dbReference type="CDD" id="cd22152">
    <property type="entry name" value="F-box_AtAFR-like"/>
    <property type="match status" value="1"/>
</dbReference>
<evidence type="ECO:0000313" key="2">
    <source>
        <dbReference type="EMBL" id="KAK6148905.1"/>
    </source>
</evidence>
<evidence type="ECO:0000259" key="1">
    <source>
        <dbReference type="Pfam" id="PF00646"/>
    </source>
</evidence>
<comment type="caution">
    <text evidence="2">The sequence shown here is derived from an EMBL/GenBank/DDBJ whole genome shotgun (WGS) entry which is preliminary data.</text>
</comment>
<dbReference type="InterPro" id="IPR044595">
    <property type="entry name" value="KMD1-4"/>
</dbReference>
<proteinExistence type="predicted"/>
<dbReference type="Pfam" id="PF00646">
    <property type="entry name" value="F-box"/>
    <property type="match status" value="1"/>
</dbReference>
<dbReference type="PANTHER" id="PTHR46407">
    <property type="entry name" value="OS02G0208700 PROTEIN"/>
    <property type="match status" value="1"/>
</dbReference>
<accession>A0ABR0WS81</accession>
<evidence type="ECO:0000313" key="3">
    <source>
        <dbReference type="Proteomes" id="UP001318860"/>
    </source>
</evidence>
<dbReference type="InterPro" id="IPR036047">
    <property type="entry name" value="F-box-like_dom_sf"/>
</dbReference>
<sequence>MDLIPGLPFDVGLECLVRIPHHYFSSVSSVCKSWKRQIQLPEFWRHRKSSGLTRKVVVLAQARVDPTREQGAKKYGAAPVYRLTVCEPETGFGGTAPDSRVFRRVADVLPGGRGRVEISGDGRVGPGDVGGLEWCVHLRLYLRHVAARGRHARPPPPVLRVRVRFRSDGVRGGRARRREVRPEIRDVVRRGERRVVPPARHVGRARRIQRGLPRREIPRHQRVRDERSGRFGTSAESLDVATRRWGPVQEDFWMRPRVRETARTMGAGSCSWRAGPTWRSGGIVRVASRGGAAVGREKHGVRDGVAGETAGDWIERFGAPYKTYLLDLKRCKWEKVEADEEFSGHVQSGCCLEL</sequence>
<dbReference type="Gene3D" id="1.20.1280.50">
    <property type="match status" value="1"/>
</dbReference>
<dbReference type="InterPro" id="IPR001810">
    <property type="entry name" value="F-box_dom"/>
</dbReference>
<dbReference type="EMBL" id="JABTTQ020000009">
    <property type="protein sequence ID" value="KAK6148905.1"/>
    <property type="molecule type" value="Genomic_DNA"/>
</dbReference>
<protein>
    <recommendedName>
        <fullName evidence="1">F-box domain-containing protein</fullName>
    </recommendedName>
</protein>
<dbReference type="SUPFAM" id="SSF81383">
    <property type="entry name" value="F-box domain"/>
    <property type="match status" value="1"/>
</dbReference>